<evidence type="ECO:0000313" key="3">
    <source>
        <dbReference type="Proteomes" id="UP000285906"/>
    </source>
</evidence>
<keyword evidence="1" id="KW-0812">Transmembrane</keyword>
<dbReference type="RefSeq" id="WP_120212082.1">
    <property type="nucleotide sequence ID" value="NZ_BMCW01000001.1"/>
</dbReference>
<feature type="transmembrane region" description="Helical" evidence="1">
    <location>
        <begin position="227"/>
        <end position="247"/>
    </location>
</feature>
<feature type="transmembrane region" description="Helical" evidence="1">
    <location>
        <begin position="187"/>
        <end position="207"/>
    </location>
</feature>
<protein>
    <submittedName>
        <fullName evidence="2">Uncharacterized protein DUF3667</fullName>
    </submittedName>
</protein>
<proteinExistence type="predicted"/>
<dbReference type="EMBL" id="RAQH01000001">
    <property type="protein sequence ID" value="RKE89786.1"/>
    <property type="molecule type" value="Genomic_DNA"/>
</dbReference>
<evidence type="ECO:0000313" key="2">
    <source>
        <dbReference type="EMBL" id="RKE89786.1"/>
    </source>
</evidence>
<keyword evidence="1" id="KW-1133">Transmembrane helix</keyword>
<evidence type="ECO:0000256" key="1">
    <source>
        <dbReference type="SAM" id="Phobius"/>
    </source>
</evidence>
<reference evidence="2 3" key="1">
    <citation type="submission" date="2018-09" db="EMBL/GenBank/DDBJ databases">
        <title>Genomic Encyclopedia of Archaeal and Bacterial Type Strains, Phase II (KMG-II): from individual species to whole genera.</title>
        <authorList>
            <person name="Goeker M."/>
        </authorList>
    </citation>
    <scope>NUCLEOTIDE SEQUENCE [LARGE SCALE GENOMIC DNA]</scope>
    <source>
        <strain evidence="2 3">DSM 27620</strain>
    </source>
</reference>
<gene>
    <name evidence="2" type="ORF">BXY58_0364</name>
</gene>
<dbReference type="Pfam" id="PF12412">
    <property type="entry name" value="DUF3667"/>
    <property type="match status" value="1"/>
</dbReference>
<accession>A0A420DDC1</accession>
<dbReference type="OrthoDB" id="7446256at2"/>
<feature type="transmembrane region" description="Helical" evidence="1">
    <location>
        <begin position="122"/>
        <end position="144"/>
    </location>
</feature>
<feature type="transmembrane region" description="Helical" evidence="1">
    <location>
        <begin position="164"/>
        <end position="181"/>
    </location>
</feature>
<feature type="transmembrane region" description="Helical" evidence="1">
    <location>
        <begin position="80"/>
        <end position="102"/>
    </location>
</feature>
<dbReference type="Proteomes" id="UP000285906">
    <property type="component" value="Unassembled WGS sequence"/>
</dbReference>
<name>A0A420DDC1_9FLAO</name>
<comment type="caution">
    <text evidence="2">The sequence shown here is derived from an EMBL/GenBank/DDBJ whole genome shotgun (WGS) entry which is preliminary data.</text>
</comment>
<organism evidence="2 3">
    <name type="scientific">Epilithonimonas arachidiradicis</name>
    <dbReference type="NCBI Taxonomy" id="1617282"/>
    <lineage>
        <taxon>Bacteria</taxon>
        <taxon>Pseudomonadati</taxon>
        <taxon>Bacteroidota</taxon>
        <taxon>Flavobacteriia</taxon>
        <taxon>Flavobacteriales</taxon>
        <taxon>Weeksellaceae</taxon>
        <taxon>Chryseobacterium group</taxon>
        <taxon>Epilithonimonas</taxon>
    </lineage>
</organism>
<dbReference type="AlphaFoldDB" id="A0A420DDC1"/>
<dbReference type="InterPro" id="IPR022134">
    <property type="entry name" value="DUF3667"/>
</dbReference>
<keyword evidence="1" id="KW-0472">Membrane</keyword>
<sequence length="248" mass="28803">MKICKNCGHRFEGKFCNNCGQTADTKLINYHYLRHQLTHSLFHIDAGLLYTSKQLFLRPGHTIREYLEGKRVSHIKPFSFVLILTGFYILLCHWFGINLFSASEESLKSDIGYGKSLNLDEWFLSHFSWVTLATIPLYTMGTWICFHNKGYNFVEYLVLNTYKAGQRLIVQIVFLPFIFLVKHSLNIGTVMLIVYLIDLGLHFWTNLQFFKPMKPINIIMRSIFSHLIMTILVGLAVLIFIVVISLLN</sequence>